<dbReference type="Pfam" id="PF05699">
    <property type="entry name" value="Dimer_Tnp_hAT"/>
    <property type="match status" value="1"/>
</dbReference>
<proteinExistence type="predicted"/>
<dbReference type="RefSeq" id="XP_012210640.1">
    <property type="nucleotide sequence ID" value="XM_012355250.1"/>
</dbReference>
<dbReference type="Proteomes" id="UP000030745">
    <property type="component" value="Unassembled WGS sequence"/>
</dbReference>
<sequence length="274" mass="29781">MQYWHVCLTSLVSAKLFLWEKNPLAFRVTASEFIGPAPAFDFWSYVLATSGDRSGLAKLALAVLSASVNTATCERFFSNFALVWTAKRNRLHPDKATKLCHVRAAVRRKNKPVATDGPHAEAPGNDATKRFIDATERKQVESTADVQRISMAHSARARVGVNSGAMAVEGCAQVTNAANDDSDDDDAVASHHSTDGRELVCEWLGMLDDLEVDEDGADHAADASDDTKTQLPLPEHNDLSYPQEPTGARLTGIRGHKATLMALFGGLDPSDWDF</sequence>
<feature type="compositionally biased region" description="Basic and acidic residues" evidence="1">
    <location>
        <begin position="218"/>
        <end position="228"/>
    </location>
</feature>
<dbReference type="EMBL" id="KK583409">
    <property type="protein sequence ID" value="KDO18654.1"/>
    <property type="molecule type" value="Genomic_DNA"/>
</dbReference>
<feature type="region of interest" description="Disordered" evidence="1">
    <location>
        <begin position="218"/>
        <end position="249"/>
    </location>
</feature>
<organism evidence="3 4">
    <name type="scientific">Saprolegnia parasitica (strain CBS 223.65)</name>
    <dbReference type="NCBI Taxonomy" id="695850"/>
    <lineage>
        <taxon>Eukaryota</taxon>
        <taxon>Sar</taxon>
        <taxon>Stramenopiles</taxon>
        <taxon>Oomycota</taxon>
        <taxon>Saprolegniomycetes</taxon>
        <taxon>Saprolegniales</taxon>
        <taxon>Saprolegniaceae</taxon>
        <taxon>Saprolegnia</taxon>
    </lineage>
</organism>
<name>A0A067BJP4_SAPPC</name>
<protein>
    <recommendedName>
        <fullName evidence="2">HAT C-terminal dimerisation domain-containing protein</fullName>
    </recommendedName>
</protein>
<evidence type="ECO:0000313" key="4">
    <source>
        <dbReference type="Proteomes" id="UP000030745"/>
    </source>
</evidence>
<reference evidence="3 4" key="1">
    <citation type="journal article" date="2013" name="PLoS Genet.">
        <title>Distinctive expansion of potential virulence genes in the genome of the oomycete fish pathogen Saprolegnia parasitica.</title>
        <authorList>
            <person name="Jiang R.H."/>
            <person name="de Bruijn I."/>
            <person name="Haas B.J."/>
            <person name="Belmonte R."/>
            <person name="Lobach L."/>
            <person name="Christie J."/>
            <person name="van den Ackerveken G."/>
            <person name="Bottin A."/>
            <person name="Bulone V."/>
            <person name="Diaz-Moreno S.M."/>
            <person name="Dumas B."/>
            <person name="Fan L."/>
            <person name="Gaulin E."/>
            <person name="Govers F."/>
            <person name="Grenville-Briggs L.J."/>
            <person name="Horner N.R."/>
            <person name="Levin J.Z."/>
            <person name="Mammella M."/>
            <person name="Meijer H.J."/>
            <person name="Morris P."/>
            <person name="Nusbaum C."/>
            <person name="Oome S."/>
            <person name="Phillips A.J."/>
            <person name="van Rooyen D."/>
            <person name="Rzeszutek E."/>
            <person name="Saraiva M."/>
            <person name="Secombes C.J."/>
            <person name="Seidl M.F."/>
            <person name="Snel B."/>
            <person name="Stassen J.H."/>
            <person name="Sykes S."/>
            <person name="Tripathy S."/>
            <person name="van den Berg H."/>
            <person name="Vega-Arreguin J.C."/>
            <person name="Wawra S."/>
            <person name="Young S.K."/>
            <person name="Zeng Q."/>
            <person name="Dieguez-Uribeondo J."/>
            <person name="Russ C."/>
            <person name="Tyler B.M."/>
            <person name="van West P."/>
        </authorList>
    </citation>
    <scope>NUCLEOTIDE SEQUENCE [LARGE SCALE GENOMIC DNA]</scope>
    <source>
        <strain evidence="3 4">CBS 223.65</strain>
    </source>
</reference>
<evidence type="ECO:0000259" key="2">
    <source>
        <dbReference type="Pfam" id="PF05699"/>
    </source>
</evidence>
<dbReference type="OrthoDB" id="121607at2759"/>
<keyword evidence="4" id="KW-1185">Reference proteome</keyword>
<gene>
    <name evidence="3" type="ORF">SPRG_16000</name>
</gene>
<dbReference type="GeneID" id="24137668"/>
<evidence type="ECO:0000313" key="3">
    <source>
        <dbReference type="EMBL" id="KDO18654.1"/>
    </source>
</evidence>
<accession>A0A067BJP4</accession>
<feature type="domain" description="HAT C-terminal dimerisation" evidence="2">
    <location>
        <begin position="55"/>
        <end position="100"/>
    </location>
</feature>
<dbReference type="OMA" id="ATCERFF"/>
<dbReference type="STRING" id="695850.A0A067BJP4"/>
<dbReference type="SUPFAM" id="SSF53098">
    <property type="entry name" value="Ribonuclease H-like"/>
    <property type="match status" value="1"/>
</dbReference>
<dbReference type="AlphaFoldDB" id="A0A067BJP4"/>
<dbReference type="InterPro" id="IPR012337">
    <property type="entry name" value="RNaseH-like_sf"/>
</dbReference>
<dbReference type="GO" id="GO:0046983">
    <property type="term" value="F:protein dimerization activity"/>
    <property type="evidence" value="ECO:0007669"/>
    <property type="project" value="InterPro"/>
</dbReference>
<evidence type="ECO:0000256" key="1">
    <source>
        <dbReference type="SAM" id="MobiDB-lite"/>
    </source>
</evidence>
<feature type="region of interest" description="Disordered" evidence="1">
    <location>
        <begin position="109"/>
        <end position="128"/>
    </location>
</feature>
<dbReference type="KEGG" id="spar:SPRG_16000"/>
<dbReference type="VEuPathDB" id="FungiDB:SPRG_16000"/>
<dbReference type="InterPro" id="IPR008906">
    <property type="entry name" value="HATC_C_dom"/>
</dbReference>